<dbReference type="Gene3D" id="3.30.730.10">
    <property type="entry name" value="AP2/ERF domain"/>
    <property type="match status" value="2"/>
</dbReference>
<evidence type="ECO:0000256" key="7">
    <source>
        <dbReference type="SAM" id="MobiDB-lite"/>
    </source>
</evidence>
<dbReference type="PANTHER" id="PTHR32467:SF142">
    <property type="entry name" value="FLORAL HOMEOTIC PROTEIN APETALA 2"/>
    <property type="match status" value="1"/>
</dbReference>
<accession>A0A7J7M9G4</accession>
<evidence type="ECO:0000313" key="9">
    <source>
        <dbReference type="EMBL" id="KAF6151492.1"/>
    </source>
</evidence>
<keyword evidence="4" id="KW-0804">Transcription</keyword>
<sequence length="493" mass="54917">MLNLNNLFDQRGEEENSGEGCSSLIRVRREGVNEKSKGCLELSISTDNSTPSAMFHEENSSLEGIEGVCGKRGLSVLMPQSDNLGLEEETITTHQFFPLGESDRDKGMVAVAAEEKFPRAHWVGVKFCQTEPRVGQLREFTQPMKKSRRGPRSRSSQYRGVTFYRRTERWESHIWDCGKQVYLGGFDTAHAAARAYDRAAIKFRGVEADINFELKEYEDDIKEMTNLTKEEFVHVLRRQSTGSQRGSSKFRGVTLHKCGRWEARIGQFYGKKSVYLGLYDTEIDAARAYDKAAIKYSGKEAVTNFDPSIYETELNPDGNAANHNLDLSLGSSNTSKNNDDDSRLGMLDFQSPRLPFSNGSYRPMPFHRPAGQSSAHINPQRRDGSDTSSDNGQSSFPVHSNGMQRYGLQHQLSPLAGGEIGQIGLGRGLSLATGEQPQGWNKADNCSRNWGSSSTTTPQLLFSAASSGFISQIQDPQTRMLKNTGYLSLMRPQ</sequence>
<comment type="caution">
    <text evidence="9">The sequence shown here is derived from an EMBL/GenBank/DDBJ whole genome shotgun (WGS) entry which is preliminary data.</text>
</comment>
<protein>
    <recommendedName>
        <fullName evidence="8">AP2/ERF domain-containing protein</fullName>
    </recommendedName>
</protein>
<feature type="domain" description="AP2/ERF" evidence="8">
    <location>
        <begin position="157"/>
        <end position="213"/>
    </location>
</feature>
<evidence type="ECO:0000256" key="6">
    <source>
        <dbReference type="ARBA" id="ARBA00037973"/>
    </source>
</evidence>
<dbReference type="SMART" id="SM00380">
    <property type="entry name" value="AP2"/>
    <property type="match status" value="2"/>
</dbReference>
<dbReference type="CDD" id="cd00018">
    <property type="entry name" value="AP2"/>
    <property type="match status" value="1"/>
</dbReference>
<evidence type="ECO:0000256" key="3">
    <source>
        <dbReference type="ARBA" id="ARBA00023125"/>
    </source>
</evidence>
<dbReference type="EMBL" id="JACGCM010001690">
    <property type="protein sequence ID" value="KAF6151492.1"/>
    <property type="molecule type" value="Genomic_DNA"/>
</dbReference>
<organism evidence="9 10">
    <name type="scientific">Kingdonia uniflora</name>
    <dbReference type="NCBI Taxonomy" id="39325"/>
    <lineage>
        <taxon>Eukaryota</taxon>
        <taxon>Viridiplantae</taxon>
        <taxon>Streptophyta</taxon>
        <taxon>Embryophyta</taxon>
        <taxon>Tracheophyta</taxon>
        <taxon>Spermatophyta</taxon>
        <taxon>Magnoliopsida</taxon>
        <taxon>Ranunculales</taxon>
        <taxon>Circaeasteraceae</taxon>
        <taxon>Kingdonia</taxon>
    </lineage>
</organism>
<dbReference type="FunFam" id="3.30.730.10:FF:000004">
    <property type="entry name" value="AP2-like ethylene-responsive transcription factor"/>
    <property type="match status" value="1"/>
</dbReference>
<dbReference type="PANTHER" id="PTHR32467">
    <property type="entry name" value="AP2-LIKE ETHYLENE-RESPONSIVE TRANSCRIPTION FACTOR"/>
    <property type="match status" value="1"/>
</dbReference>
<dbReference type="InterPro" id="IPR016177">
    <property type="entry name" value="DNA-bd_dom_sf"/>
</dbReference>
<dbReference type="Proteomes" id="UP000541444">
    <property type="component" value="Unassembled WGS sequence"/>
</dbReference>
<dbReference type="GO" id="GO:0005634">
    <property type="term" value="C:nucleus"/>
    <property type="evidence" value="ECO:0007669"/>
    <property type="project" value="UniProtKB-SubCell"/>
</dbReference>
<dbReference type="InterPro" id="IPR036955">
    <property type="entry name" value="AP2/ERF_dom_sf"/>
</dbReference>
<dbReference type="PRINTS" id="PR00367">
    <property type="entry name" value="ETHRSPELEMNT"/>
</dbReference>
<evidence type="ECO:0000256" key="1">
    <source>
        <dbReference type="ARBA" id="ARBA00004123"/>
    </source>
</evidence>
<evidence type="ECO:0000256" key="2">
    <source>
        <dbReference type="ARBA" id="ARBA00023015"/>
    </source>
</evidence>
<dbReference type="OrthoDB" id="207175at2759"/>
<evidence type="ECO:0000256" key="4">
    <source>
        <dbReference type="ARBA" id="ARBA00023163"/>
    </source>
</evidence>
<dbReference type="Pfam" id="PF00847">
    <property type="entry name" value="AP2"/>
    <property type="match status" value="2"/>
</dbReference>
<evidence type="ECO:0000259" key="8">
    <source>
        <dbReference type="PROSITE" id="PS51032"/>
    </source>
</evidence>
<dbReference type="GO" id="GO:0003677">
    <property type="term" value="F:DNA binding"/>
    <property type="evidence" value="ECO:0007669"/>
    <property type="project" value="UniProtKB-KW"/>
</dbReference>
<evidence type="ECO:0000313" key="10">
    <source>
        <dbReference type="Proteomes" id="UP000541444"/>
    </source>
</evidence>
<comment type="subcellular location">
    <subcellularLocation>
        <location evidence="1">Nucleus</location>
    </subcellularLocation>
</comment>
<dbReference type="SUPFAM" id="SSF54171">
    <property type="entry name" value="DNA-binding domain"/>
    <property type="match status" value="2"/>
</dbReference>
<dbReference type="PROSITE" id="PS51032">
    <property type="entry name" value="AP2_ERF"/>
    <property type="match status" value="2"/>
</dbReference>
<keyword evidence="10" id="KW-1185">Reference proteome</keyword>
<evidence type="ECO:0000256" key="5">
    <source>
        <dbReference type="ARBA" id="ARBA00023242"/>
    </source>
</evidence>
<proteinExistence type="inferred from homology"/>
<keyword evidence="5" id="KW-0539">Nucleus</keyword>
<reference evidence="9 10" key="1">
    <citation type="journal article" date="2020" name="IScience">
        <title>Genome Sequencing of the Endangered Kingdonia uniflora (Circaeasteraceae, Ranunculales) Reveals Potential Mechanisms of Evolutionary Specialization.</title>
        <authorList>
            <person name="Sun Y."/>
            <person name="Deng T."/>
            <person name="Zhang A."/>
            <person name="Moore M.J."/>
            <person name="Landis J.B."/>
            <person name="Lin N."/>
            <person name="Zhang H."/>
            <person name="Zhang X."/>
            <person name="Huang J."/>
            <person name="Zhang X."/>
            <person name="Sun H."/>
            <person name="Wang H."/>
        </authorList>
    </citation>
    <scope>NUCLEOTIDE SEQUENCE [LARGE SCALE GENOMIC DNA]</scope>
    <source>
        <strain evidence="9">TB1705</strain>
        <tissue evidence="9">Leaf</tissue>
    </source>
</reference>
<dbReference type="AlphaFoldDB" id="A0A7J7M9G4"/>
<gene>
    <name evidence="9" type="ORF">GIB67_016304</name>
</gene>
<keyword evidence="2" id="KW-0805">Transcription regulation</keyword>
<comment type="similarity">
    <text evidence="6">Belongs to the AP2/ERF transcription factor family. AP2 subfamily.</text>
</comment>
<keyword evidence="3" id="KW-0238">DNA-binding</keyword>
<feature type="compositionally biased region" description="Polar residues" evidence="7">
    <location>
        <begin position="386"/>
        <end position="401"/>
    </location>
</feature>
<feature type="domain" description="AP2/ERF" evidence="8">
    <location>
        <begin position="249"/>
        <end position="306"/>
    </location>
</feature>
<name>A0A7J7M9G4_9MAGN</name>
<feature type="region of interest" description="Disordered" evidence="7">
    <location>
        <begin position="1"/>
        <end position="20"/>
    </location>
</feature>
<dbReference type="GO" id="GO:0003700">
    <property type="term" value="F:DNA-binding transcription factor activity"/>
    <property type="evidence" value="ECO:0007669"/>
    <property type="project" value="InterPro"/>
</dbReference>
<dbReference type="InterPro" id="IPR001471">
    <property type="entry name" value="AP2/ERF_dom"/>
</dbReference>
<feature type="region of interest" description="Disordered" evidence="7">
    <location>
        <begin position="313"/>
        <end position="401"/>
    </location>
</feature>